<organism evidence="1 2">
    <name type="scientific">Plakobranchus ocellatus</name>
    <dbReference type="NCBI Taxonomy" id="259542"/>
    <lineage>
        <taxon>Eukaryota</taxon>
        <taxon>Metazoa</taxon>
        <taxon>Spiralia</taxon>
        <taxon>Lophotrochozoa</taxon>
        <taxon>Mollusca</taxon>
        <taxon>Gastropoda</taxon>
        <taxon>Heterobranchia</taxon>
        <taxon>Euthyneura</taxon>
        <taxon>Panpulmonata</taxon>
        <taxon>Sacoglossa</taxon>
        <taxon>Placobranchoidea</taxon>
        <taxon>Plakobranchidae</taxon>
        <taxon>Plakobranchus</taxon>
    </lineage>
</organism>
<evidence type="ECO:0000313" key="2">
    <source>
        <dbReference type="Proteomes" id="UP000735302"/>
    </source>
</evidence>
<protein>
    <submittedName>
        <fullName evidence="1">Uncharacterized protein</fullName>
    </submittedName>
</protein>
<sequence>MSRSDSLWSVCEKRVSAQIDIELGHTVNATPWTSRTGHPRILSHCPARLSPCPSRIQCPRAGDRGGLFTGMGQQTLKTACRRENGPSRRGEMRFPPDGCLYNSTCRPRQHYRLELSWWLRYPICRILKASGTPGLRSDPASCKNFMGHYCLQAKRPPLFRRQLALYPRWVSSPNPRE</sequence>
<accession>A0AAV3YVI7</accession>
<keyword evidence="2" id="KW-1185">Reference proteome</keyword>
<reference evidence="1 2" key="1">
    <citation type="journal article" date="2021" name="Elife">
        <title>Chloroplast acquisition without the gene transfer in kleptoplastic sea slugs, Plakobranchus ocellatus.</title>
        <authorList>
            <person name="Maeda T."/>
            <person name="Takahashi S."/>
            <person name="Yoshida T."/>
            <person name="Shimamura S."/>
            <person name="Takaki Y."/>
            <person name="Nagai Y."/>
            <person name="Toyoda A."/>
            <person name="Suzuki Y."/>
            <person name="Arimoto A."/>
            <person name="Ishii H."/>
            <person name="Satoh N."/>
            <person name="Nishiyama T."/>
            <person name="Hasebe M."/>
            <person name="Maruyama T."/>
            <person name="Minagawa J."/>
            <person name="Obokata J."/>
            <person name="Shigenobu S."/>
        </authorList>
    </citation>
    <scope>NUCLEOTIDE SEQUENCE [LARGE SCALE GENOMIC DNA]</scope>
</reference>
<dbReference type="Proteomes" id="UP000735302">
    <property type="component" value="Unassembled WGS sequence"/>
</dbReference>
<evidence type="ECO:0000313" key="1">
    <source>
        <dbReference type="EMBL" id="GFN86986.1"/>
    </source>
</evidence>
<dbReference type="AlphaFoldDB" id="A0AAV3YVI7"/>
<comment type="caution">
    <text evidence="1">The sequence shown here is derived from an EMBL/GenBank/DDBJ whole genome shotgun (WGS) entry which is preliminary data.</text>
</comment>
<proteinExistence type="predicted"/>
<dbReference type="EMBL" id="BLXT01001645">
    <property type="protein sequence ID" value="GFN86986.1"/>
    <property type="molecule type" value="Genomic_DNA"/>
</dbReference>
<gene>
    <name evidence="1" type="ORF">PoB_001349200</name>
</gene>
<name>A0AAV3YVI7_9GAST</name>